<evidence type="ECO:0000256" key="1">
    <source>
        <dbReference type="SAM" id="SignalP"/>
    </source>
</evidence>
<dbReference type="Proteomes" id="UP001054902">
    <property type="component" value="Unassembled WGS sequence"/>
</dbReference>
<evidence type="ECO:0000313" key="2">
    <source>
        <dbReference type="EMBL" id="GFH51417.1"/>
    </source>
</evidence>
<comment type="caution">
    <text evidence="2">The sequence shown here is derived from an EMBL/GenBank/DDBJ whole genome shotgun (WGS) entry which is preliminary data.</text>
</comment>
<dbReference type="EMBL" id="BLLK01000045">
    <property type="protein sequence ID" value="GFH51417.1"/>
    <property type="molecule type" value="Genomic_DNA"/>
</dbReference>
<gene>
    <name evidence="2" type="ORF">CTEN210_07893</name>
</gene>
<evidence type="ECO:0008006" key="4">
    <source>
        <dbReference type="Google" id="ProtNLM"/>
    </source>
</evidence>
<proteinExistence type="predicted"/>
<dbReference type="Gene3D" id="1.10.2000.10">
    <property type="entry name" value="Frizzled cysteine-rich domain"/>
    <property type="match status" value="1"/>
</dbReference>
<keyword evidence="3" id="KW-1185">Reference proteome</keyword>
<evidence type="ECO:0000313" key="3">
    <source>
        <dbReference type="Proteomes" id="UP001054902"/>
    </source>
</evidence>
<dbReference type="InterPro" id="IPR036790">
    <property type="entry name" value="Frizzled_dom_sf"/>
</dbReference>
<feature type="chain" id="PRO_5042098737" description="FZ domain-containing protein" evidence="1">
    <location>
        <begin position="17"/>
        <end position="278"/>
    </location>
</feature>
<name>A0AAD3CSJ4_9STRA</name>
<keyword evidence="1" id="KW-0732">Signal</keyword>
<dbReference type="AlphaFoldDB" id="A0AAD3CSJ4"/>
<protein>
    <recommendedName>
        <fullName evidence="4">FZ domain-containing protein</fullName>
    </recommendedName>
</protein>
<accession>A0AAD3CSJ4</accession>
<feature type="signal peptide" evidence="1">
    <location>
        <begin position="1"/>
        <end position="16"/>
    </location>
</feature>
<organism evidence="2 3">
    <name type="scientific">Chaetoceros tenuissimus</name>
    <dbReference type="NCBI Taxonomy" id="426638"/>
    <lineage>
        <taxon>Eukaryota</taxon>
        <taxon>Sar</taxon>
        <taxon>Stramenopiles</taxon>
        <taxon>Ochrophyta</taxon>
        <taxon>Bacillariophyta</taxon>
        <taxon>Coscinodiscophyceae</taxon>
        <taxon>Chaetocerotophycidae</taxon>
        <taxon>Chaetocerotales</taxon>
        <taxon>Chaetocerotaceae</taxon>
        <taxon>Chaetoceros</taxon>
    </lineage>
</organism>
<sequence length="278" mass="31936">MIAIALLLFSFTNAFACKISGYESGTCSYRYLPTTYKNSTVKERQARKLALAQWKNGTKGGPCEDGEGEHCMSFCGKYIANYYPPCVPNVESIEADRNFPDGRWKSFNVKTKDRWIEQETIRIIEERIAIETNKTARKLGIDEFGNKGKTKRRFHKNRACQEAYRKYMCWINFPRCDEDEESLPMCQSVCLNFFRTCGYEEDLWMCDDLIDNQVSSEPHERDPSYDFVGAPFKKNEYGRRKKPLEVCTPSIKGSASNFQISKLVTSLGFALSIILIIA</sequence>
<reference evidence="2 3" key="1">
    <citation type="journal article" date="2021" name="Sci. Rep.">
        <title>The genome of the diatom Chaetoceros tenuissimus carries an ancient integrated fragment of an extant virus.</title>
        <authorList>
            <person name="Hongo Y."/>
            <person name="Kimura K."/>
            <person name="Takaki Y."/>
            <person name="Yoshida Y."/>
            <person name="Baba S."/>
            <person name="Kobayashi G."/>
            <person name="Nagasaki K."/>
            <person name="Hano T."/>
            <person name="Tomaru Y."/>
        </authorList>
    </citation>
    <scope>NUCLEOTIDE SEQUENCE [LARGE SCALE GENOMIC DNA]</scope>
    <source>
        <strain evidence="2 3">NIES-3715</strain>
    </source>
</reference>